<dbReference type="PROSITE" id="PS01186">
    <property type="entry name" value="EGF_2"/>
    <property type="match status" value="2"/>
</dbReference>
<dbReference type="EMBL" id="JRES01000882">
    <property type="protein sequence ID" value="KNC27592.1"/>
    <property type="molecule type" value="Genomic_DNA"/>
</dbReference>
<keyword evidence="1 7" id="KW-0245">EGF-like domain</keyword>
<dbReference type="PROSITE" id="PS50026">
    <property type="entry name" value="EGF_3"/>
    <property type="match status" value="2"/>
</dbReference>
<feature type="compositionally biased region" description="Low complexity" evidence="9">
    <location>
        <begin position="53"/>
        <end position="63"/>
    </location>
</feature>
<dbReference type="CDD" id="cd00054">
    <property type="entry name" value="EGF_CA"/>
    <property type="match status" value="2"/>
</dbReference>
<dbReference type="SMART" id="SM00179">
    <property type="entry name" value="EGF_CA"/>
    <property type="match status" value="2"/>
</dbReference>
<dbReference type="Proteomes" id="UP000037069">
    <property type="component" value="Unassembled WGS sequence"/>
</dbReference>
<dbReference type="PANTHER" id="PTHR14949:SF56">
    <property type="entry name" value="EGF-LIKE-DOMAIN, MULTIPLE 7"/>
    <property type="match status" value="1"/>
</dbReference>
<feature type="compositionally biased region" description="Low complexity" evidence="9">
    <location>
        <begin position="229"/>
        <end position="246"/>
    </location>
</feature>
<dbReference type="GO" id="GO:0005576">
    <property type="term" value="C:extracellular region"/>
    <property type="evidence" value="ECO:0007669"/>
    <property type="project" value="TreeGrafter"/>
</dbReference>
<dbReference type="Pfam" id="PF07645">
    <property type="entry name" value="EGF_CA"/>
    <property type="match status" value="1"/>
</dbReference>
<keyword evidence="3" id="KW-0677">Repeat</keyword>
<feature type="region of interest" description="Disordered" evidence="9">
    <location>
        <begin position="213"/>
        <end position="256"/>
    </location>
</feature>
<dbReference type="OrthoDB" id="6516201at2759"/>
<comment type="caution">
    <text evidence="7">Lacks conserved residue(s) required for the propagation of feature annotation.</text>
</comment>
<feature type="domain" description="EMI" evidence="11">
    <location>
        <begin position="297"/>
        <end position="382"/>
    </location>
</feature>
<name>A0A0L0C5R9_LUCCU</name>
<accession>A0A0L0C5R9</accession>
<dbReference type="PROSITE" id="PS00010">
    <property type="entry name" value="ASX_HYDROXYL"/>
    <property type="match status" value="1"/>
</dbReference>
<keyword evidence="6 7" id="KW-1015">Disulfide bond</keyword>
<feature type="disulfide bond" evidence="7">
    <location>
        <begin position="419"/>
        <end position="429"/>
    </location>
</feature>
<dbReference type="SUPFAM" id="SSF57196">
    <property type="entry name" value="EGF/Laminin"/>
    <property type="match status" value="2"/>
</dbReference>
<protein>
    <recommendedName>
        <fullName evidence="14">Epidermal growth factor-like protein 8</fullName>
    </recommendedName>
</protein>
<feature type="non-terminal residue" evidence="12">
    <location>
        <position position="1"/>
    </location>
</feature>
<evidence type="ECO:0000256" key="5">
    <source>
        <dbReference type="ARBA" id="ARBA00023054"/>
    </source>
</evidence>
<dbReference type="InterPro" id="IPR000152">
    <property type="entry name" value="EGF-type_Asp/Asn_hydroxyl_site"/>
</dbReference>
<dbReference type="OMA" id="MCTRVQL"/>
<evidence type="ECO:0008006" key="14">
    <source>
        <dbReference type="Google" id="ProtNLM"/>
    </source>
</evidence>
<dbReference type="PANTHER" id="PTHR14949">
    <property type="entry name" value="EGF-LIKE-DOMAIN, MULTIPLE 7, 8"/>
    <property type="match status" value="1"/>
</dbReference>
<evidence type="ECO:0000259" key="10">
    <source>
        <dbReference type="PROSITE" id="PS50026"/>
    </source>
</evidence>
<organism evidence="12 13">
    <name type="scientific">Lucilia cuprina</name>
    <name type="common">Green bottle fly</name>
    <name type="synonym">Australian sheep blowfly</name>
    <dbReference type="NCBI Taxonomy" id="7375"/>
    <lineage>
        <taxon>Eukaryota</taxon>
        <taxon>Metazoa</taxon>
        <taxon>Ecdysozoa</taxon>
        <taxon>Arthropoda</taxon>
        <taxon>Hexapoda</taxon>
        <taxon>Insecta</taxon>
        <taxon>Pterygota</taxon>
        <taxon>Neoptera</taxon>
        <taxon>Endopterygota</taxon>
        <taxon>Diptera</taxon>
        <taxon>Brachycera</taxon>
        <taxon>Muscomorpha</taxon>
        <taxon>Oestroidea</taxon>
        <taxon>Calliphoridae</taxon>
        <taxon>Luciliinae</taxon>
        <taxon>Lucilia</taxon>
    </lineage>
</organism>
<evidence type="ECO:0000256" key="1">
    <source>
        <dbReference type="ARBA" id="ARBA00022536"/>
    </source>
</evidence>
<reference evidence="12 13" key="1">
    <citation type="journal article" date="2015" name="Nat. Commun.">
        <title>Lucilia cuprina genome unlocks parasitic fly biology to underpin future interventions.</title>
        <authorList>
            <person name="Anstead C.A."/>
            <person name="Korhonen P.K."/>
            <person name="Young N.D."/>
            <person name="Hall R.S."/>
            <person name="Jex A.R."/>
            <person name="Murali S.C."/>
            <person name="Hughes D.S."/>
            <person name="Lee S.F."/>
            <person name="Perry T."/>
            <person name="Stroehlein A.J."/>
            <person name="Ansell B.R."/>
            <person name="Breugelmans B."/>
            <person name="Hofmann A."/>
            <person name="Qu J."/>
            <person name="Dugan S."/>
            <person name="Lee S.L."/>
            <person name="Chao H."/>
            <person name="Dinh H."/>
            <person name="Han Y."/>
            <person name="Doddapaneni H.V."/>
            <person name="Worley K.C."/>
            <person name="Muzny D.M."/>
            <person name="Ioannidis P."/>
            <person name="Waterhouse R.M."/>
            <person name="Zdobnov E.M."/>
            <person name="James P.J."/>
            <person name="Bagnall N.H."/>
            <person name="Kotze A.C."/>
            <person name="Gibbs R.A."/>
            <person name="Richards S."/>
            <person name="Batterham P."/>
            <person name="Gasser R.B."/>
        </authorList>
    </citation>
    <scope>NUCLEOTIDE SEQUENCE [LARGE SCALE GENOMIC DNA]</scope>
    <source>
        <strain evidence="12 13">LS</strain>
        <tissue evidence="12">Full body</tissue>
    </source>
</reference>
<feature type="coiled-coil region" evidence="8">
    <location>
        <begin position="466"/>
        <end position="541"/>
    </location>
</feature>
<sequence>ENNTKKLNQTKTTTMKVTKSMCHLTIIVLCCLLSVLAETLDTRHLQKQHLKHLAQQQQQQQQTHHQHNQHSHHHRQHLTKVRQQLLNSPNNAAAVNTRQSRKLDLKSPTASIASHLENPNSQVELIENVKNIIPKNTTAHGSSTKLRRLSAKDYYNKSIQRRYNARRNAHDDWAYNTYNVHTNTYVPTQTQSHAGKGDDNSDDVEFVSNTGVKSLPDWSRRGYGPAMVPTSGPTRKTTTTTTSTTTLAPPAMIPARRGYPLAPPTSAGSDSPTTEDPFETNVISRNPSGMDPKDMEKRHICVQQRTVTMPVKSTEVYTRPIWKHVSTPCQPQTHVNQMCTRVQLVHEQAFRDVIRHKSAQQVTYDCCTGWMRESPHADGCMKPICAARCQNGGTCMGPETCSCPAGFSGRYCEHDINECKEEKPCDQTCINTVGSYYCKCREGFSLQADQQSCKKIDLHHDDAFEARDLENEIETQEDITARLQKIEKQLANERVQTNELHKTLQSTYTMVDLLKNRLVNLEKQQLDYNRLQTNLYNTESRTLKLEGMVNLLMKCRNGPNAHCP</sequence>
<gene>
    <name evidence="12" type="ORF">FF38_05121</name>
</gene>
<dbReference type="InterPro" id="IPR001881">
    <property type="entry name" value="EGF-like_Ca-bd_dom"/>
</dbReference>
<evidence type="ECO:0000313" key="13">
    <source>
        <dbReference type="Proteomes" id="UP000037069"/>
    </source>
</evidence>
<proteinExistence type="predicted"/>
<dbReference type="InterPro" id="IPR018097">
    <property type="entry name" value="EGF_Ca-bd_CS"/>
</dbReference>
<evidence type="ECO:0000259" key="11">
    <source>
        <dbReference type="PROSITE" id="PS51041"/>
    </source>
</evidence>
<feature type="compositionally biased region" description="Basic residues" evidence="9">
    <location>
        <begin position="64"/>
        <end position="80"/>
    </location>
</feature>
<dbReference type="SMART" id="SM00181">
    <property type="entry name" value="EGF"/>
    <property type="match status" value="2"/>
</dbReference>
<evidence type="ECO:0000256" key="7">
    <source>
        <dbReference type="PROSITE-ProRule" id="PRU00076"/>
    </source>
</evidence>
<feature type="domain" description="EGF-like" evidence="10">
    <location>
        <begin position="381"/>
        <end position="413"/>
    </location>
</feature>
<feature type="domain" description="EGF-like" evidence="10">
    <location>
        <begin position="415"/>
        <end position="454"/>
    </location>
</feature>
<comment type="caution">
    <text evidence="12">The sequence shown here is derived from an EMBL/GenBank/DDBJ whole genome shotgun (WGS) entry which is preliminary data.</text>
</comment>
<dbReference type="Pfam" id="PF07546">
    <property type="entry name" value="EMI"/>
    <property type="match status" value="1"/>
</dbReference>
<dbReference type="InterPro" id="IPR000742">
    <property type="entry name" value="EGF"/>
</dbReference>
<dbReference type="FunFam" id="2.10.25.10:FF:000010">
    <property type="entry name" value="Pro-epidermal growth factor"/>
    <property type="match status" value="1"/>
</dbReference>
<evidence type="ECO:0000256" key="3">
    <source>
        <dbReference type="ARBA" id="ARBA00022737"/>
    </source>
</evidence>
<dbReference type="GO" id="GO:0009986">
    <property type="term" value="C:cell surface"/>
    <property type="evidence" value="ECO:0007669"/>
    <property type="project" value="TreeGrafter"/>
</dbReference>
<feature type="region of interest" description="Disordered" evidence="9">
    <location>
        <begin position="51"/>
        <end position="80"/>
    </location>
</feature>
<evidence type="ECO:0000256" key="6">
    <source>
        <dbReference type="ARBA" id="ARBA00023157"/>
    </source>
</evidence>
<dbReference type="PROSITE" id="PS51041">
    <property type="entry name" value="EMI"/>
    <property type="match status" value="1"/>
</dbReference>
<evidence type="ECO:0000256" key="4">
    <source>
        <dbReference type="ARBA" id="ARBA00022837"/>
    </source>
</evidence>
<dbReference type="GO" id="GO:0005102">
    <property type="term" value="F:signaling receptor binding"/>
    <property type="evidence" value="ECO:0007669"/>
    <property type="project" value="TreeGrafter"/>
</dbReference>
<evidence type="ECO:0000313" key="12">
    <source>
        <dbReference type="EMBL" id="KNC27592.1"/>
    </source>
</evidence>
<evidence type="ECO:0000256" key="9">
    <source>
        <dbReference type="SAM" id="MobiDB-lite"/>
    </source>
</evidence>
<dbReference type="InterPro" id="IPR050969">
    <property type="entry name" value="Dev_Signal_Modulators"/>
</dbReference>
<feature type="disulfide bond" evidence="7">
    <location>
        <begin position="385"/>
        <end position="395"/>
    </location>
</feature>
<dbReference type="Gene3D" id="2.10.25.10">
    <property type="entry name" value="Laminin"/>
    <property type="match status" value="2"/>
</dbReference>
<evidence type="ECO:0000256" key="8">
    <source>
        <dbReference type="SAM" id="Coils"/>
    </source>
</evidence>
<keyword evidence="4" id="KW-0106">Calcium</keyword>
<dbReference type="InterPro" id="IPR049883">
    <property type="entry name" value="NOTCH1_EGF-like"/>
</dbReference>
<dbReference type="PROSITE" id="PS00022">
    <property type="entry name" value="EGF_1"/>
    <property type="match status" value="1"/>
</dbReference>
<evidence type="ECO:0000256" key="2">
    <source>
        <dbReference type="ARBA" id="ARBA00022729"/>
    </source>
</evidence>
<keyword evidence="2" id="KW-0732">Signal</keyword>
<dbReference type="AlphaFoldDB" id="A0A0L0C5R9"/>
<dbReference type="InterPro" id="IPR011489">
    <property type="entry name" value="EMI_domain"/>
</dbReference>
<feature type="disulfide bond" evidence="7">
    <location>
        <begin position="403"/>
        <end position="412"/>
    </location>
</feature>
<keyword evidence="5 8" id="KW-0175">Coiled coil</keyword>
<keyword evidence="13" id="KW-1185">Reference proteome</keyword>
<dbReference type="GO" id="GO:0005509">
    <property type="term" value="F:calcium ion binding"/>
    <property type="evidence" value="ECO:0007669"/>
    <property type="project" value="InterPro"/>
</dbReference>
<dbReference type="PROSITE" id="PS01187">
    <property type="entry name" value="EGF_CA"/>
    <property type="match status" value="1"/>
</dbReference>